<keyword evidence="1" id="KW-0472">Membrane</keyword>
<dbReference type="Gene3D" id="2.40.50.140">
    <property type="entry name" value="Nucleic acid-binding proteins"/>
    <property type="match status" value="1"/>
</dbReference>
<gene>
    <name evidence="3" type="ORF">JOC86_004519</name>
</gene>
<name>A0ABS2NJK6_9BACI</name>
<dbReference type="GO" id="GO:0006508">
    <property type="term" value="P:proteolysis"/>
    <property type="evidence" value="ECO:0007669"/>
    <property type="project" value="UniProtKB-KW"/>
</dbReference>
<evidence type="ECO:0000313" key="3">
    <source>
        <dbReference type="EMBL" id="MBM7587944.1"/>
    </source>
</evidence>
<reference evidence="3 4" key="1">
    <citation type="submission" date="2021-01" db="EMBL/GenBank/DDBJ databases">
        <title>Genomic Encyclopedia of Type Strains, Phase IV (KMG-IV): sequencing the most valuable type-strain genomes for metagenomic binning, comparative biology and taxonomic classification.</title>
        <authorList>
            <person name="Goeker M."/>
        </authorList>
    </citation>
    <scope>NUCLEOTIDE SEQUENCE [LARGE SCALE GENOMIC DNA]</scope>
    <source>
        <strain evidence="3 4">DSM 24834</strain>
    </source>
</reference>
<keyword evidence="1" id="KW-0812">Transmembrane</keyword>
<keyword evidence="3" id="KW-0645">Protease</keyword>
<protein>
    <submittedName>
        <fullName evidence="3">Membrane-bound ClpP family serine protease</fullName>
    </submittedName>
</protein>
<feature type="transmembrane region" description="Helical" evidence="1">
    <location>
        <begin position="88"/>
        <end position="114"/>
    </location>
</feature>
<dbReference type="InterPro" id="IPR058653">
    <property type="entry name" value="NfeD2_TM"/>
</dbReference>
<dbReference type="InterPro" id="IPR012340">
    <property type="entry name" value="NA-bd_OB-fold"/>
</dbReference>
<comment type="caution">
    <text evidence="3">The sequence shown here is derived from an EMBL/GenBank/DDBJ whole genome shotgun (WGS) entry which is preliminary data.</text>
</comment>
<dbReference type="Pfam" id="PF25842">
    <property type="entry name" value="NfeD_TM"/>
    <property type="match status" value="1"/>
</dbReference>
<proteinExistence type="predicted"/>
<dbReference type="GO" id="GO:0008233">
    <property type="term" value="F:peptidase activity"/>
    <property type="evidence" value="ECO:0007669"/>
    <property type="project" value="UniProtKB-KW"/>
</dbReference>
<accession>A0ABS2NJK6</accession>
<feature type="domain" description="Membrane protein NfeD2 N-terminal transmembrane" evidence="2">
    <location>
        <begin position="21"/>
        <end position="121"/>
    </location>
</feature>
<evidence type="ECO:0000313" key="4">
    <source>
        <dbReference type="Proteomes" id="UP001646157"/>
    </source>
</evidence>
<evidence type="ECO:0000259" key="2">
    <source>
        <dbReference type="Pfam" id="PF25842"/>
    </source>
</evidence>
<dbReference type="EMBL" id="JAFBDZ010000006">
    <property type="protein sequence ID" value="MBM7587944.1"/>
    <property type="molecule type" value="Genomic_DNA"/>
</dbReference>
<dbReference type="Proteomes" id="UP001646157">
    <property type="component" value="Unassembled WGS sequence"/>
</dbReference>
<keyword evidence="4" id="KW-1185">Reference proteome</keyword>
<evidence type="ECO:0000256" key="1">
    <source>
        <dbReference type="SAM" id="Phobius"/>
    </source>
</evidence>
<keyword evidence="3" id="KW-0378">Hydrolase</keyword>
<keyword evidence="1" id="KW-1133">Transmembrane helix</keyword>
<organism evidence="3 4">
    <name type="scientific">Rossellomorea pakistanensis</name>
    <dbReference type="NCBI Taxonomy" id="992288"/>
    <lineage>
        <taxon>Bacteria</taxon>
        <taxon>Bacillati</taxon>
        <taxon>Bacillota</taxon>
        <taxon>Bacilli</taxon>
        <taxon>Bacillales</taxon>
        <taxon>Bacillaceae</taxon>
        <taxon>Rossellomorea</taxon>
    </lineage>
</organism>
<feature type="transmembrane region" description="Helical" evidence="1">
    <location>
        <begin position="31"/>
        <end position="49"/>
    </location>
</feature>
<sequence length="201" mass="21775">MMGAILLLSKEITKERIGMPMELFGVPIETIYLYLLIGSGCATLLYMFFGDALEGVAEATGFLNPTLVLAFITFFSASGYLFEQVTSLSSILIIIFSIIIALILDVLLNVFVLVPLSSAEESLVYTEDSLRGRVGKVIITIPENGFGEVVIESYSGMISKSAVSFDNTVIKEGTKIVIIDVIKGVLHVLAHENELENEGGN</sequence>
<feature type="transmembrane region" description="Helical" evidence="1">
    <location>
        <begin position="61"/>
        <end position="82"/>
    </location>
</feature>